<sequence length="257" mass="30880">MAEKFIRKPIKIPRKSIKLPSRLKYYMKLRQIQLETRTEDIVEIAEHYNMLVQETTKKAGHTALPYKNPEKGKHWVHFETVYEICRLKEWNPKVYLEAQFKRSKGWKKIPYPYPNSLYSDSALKYFISYYGEMRRKYEKDANKQRRVVEKKTITLQDRIKTSIEKDCELLKRKLKGSVDREKDKALIIFQGWMSFSPFYLWSIPWFHDITGDLRGKHMDKIKLEFGRINKSPMMQDVITKHVQQMEKQNNIPANITL</sequence>
<evidence type="ECO:0000313" key="1">
    <source>
        <dbReference type="EMBL" id="APZ82344.1"/>
    </source>
</evidence>
<accession>A0A217EQM7</accession>
<organism evidence="1 2">
    <name type="scientific">Bacillus phage vB_BsuM-Goe2</name>
    <dbReference type="NCBI Taxonomy" id="1933062"/>
    <lineage>
        <taxon>Viruses</taxon>
        <taxon>Duplodnaviria</taxon>
        <taxon>Heunggongvirae</taxon>
        <taxon>Uroviricota</taxon>
        <taxon>Caudoviricetes</taxon>
        <taxon>Herelleviridae</taxon>
        <taxon>Spounavirinae</taxon>
        <taxon>Okubovirus</taxon>
        <taxon>Okubovirus camphawk</taxon>
    </lineage>
</organism>
<dbReference type="EMBL" id="KY368639">
    <property type="protein sequence ID" value="APZ82344.1"/>
    <property type="molecule type" value="Genomic_DNA"/>
</dbReference>
<gene>
    <name evidence="1" type="ORF">Goe2_c10800</name>
</gene>
<reference evidence="1 2" key="1">
    <citation type="journal article" date="2017" name="Viruses">
        <title>Characterization of Bacillus subtilis Viruses vB_BsuM-Goe2 and vB_BsuM-Goe3.</title>
        <authorList>
            <person name="Willms I.M."/>
            <person name="Hoppert M."/>
            <person name="Hertel R."/>
        </authorList>
    </citation>
    <scope>NUCLEOTIDE SEQUENCE [LARGE SCALE GENOMIC DNA]</scope>
</reference>
<protein>
    <submittedName>
        <fullName evidence="1">Uncharacterized protein</fullName>
    </submittedName>
</protein>
<dbReference type="Proteomes" id="UP000224660">
    <property type="component" value="Segment"/>
</dbReference>
<evidence type="ECO:0000313" key="2">
    <source>
        <dbReference type="Proteomes" id="UP000224660"/>
    </source>
</evidence>
<proteinExistence type="predicted"/>
<name>A0A217EQM7_9CAUD</name>